<comment type="caution">
    <text evidence="4">The sequence shown here is derived from an EMBL/GenBank/DDBJ whole genome shotgun (WGS) entry which is preliminary data.</text>
</comment>
<feature type="domain" description="Retroviral polymerase SH3-like" evidence="3">
    <location>
        <begin position="86"/>
        <end position="140"/>
    </location>
</feature>
<name>A0A699HE67_TANCI</name>
<dbReference type="Pfam" id="PF07727">
    <property type="entry name" value="RVT_2"/>
    <property type="match status" value="1"/>
</dbReference>
<evidence type="ECO:0000259" key="3">
    <source>
        <dbReference type="Pfam" id="PF25597"/>
    </source>
</evidence>
<organism evidence="4">
    <name type="scientific">Tanacetum cinerariifolium</name>
    <name type="common">Dalmatian daisy</name>
    <name type="synonym">Chrysanthemum cinerariifolium</name>
    <dbReference type="NCBI Taxonomy" id="118510"/>
    <lineage>
        <taxon>Eukaryota</taxon>
        <taxon>Viridiplantae</taxon>
        <taxon>Streptophyta</taxon>
        <taxon>Embryophyta</taxon>
        <taxon>Tracheophyta</taxon>
        <taxon>Spermatophyta</taxon>
        <taxon>Magnoliopsida</taxon>
        <taxon>eudicotyledons</taxon>
        <taxon>Gunneridae</taxon>
        <taxon>Pentapetalae</taxon>
        <taxon>asterids</taxon>
        <taxon>campanulids</taxon>
        <taxon>Asterales</taxon>
        <taxon>Asteraceae</taxon>
        <taxon>Asteroideae</taxon>
        <taxon>Anthemideae</taxon>
        <taxon>Anthemidinae</taxon>
        <taxon>Tanacetum</taxon>
    </lineage>
</organism>
<dbReference type="InterPro" id="IPR057670">
    <property type="entry name" value="SH3_retrovirus"/>
</dbReference>
<dbReference type="InterPro" id="IPR043502">
    <property type="entry name" value="DNA/RNA_pol_sf"/>
</dbReference>
<feature type="domain" description="Reverse transcriptase Ty1/copia-type" evidence="1">
    <location>
        <begin position="283"/>
        <end position="362"/>
    </location>
</feature>
<evidence type="ECO:0000259" key="2">
    <source>
        <dbReference type="Pfam" id="PF13976"/>
    </source>
</evidence>
<dbReference type="InterPro" id="IPR013103">
    <property type="entry name" value="RVT_2"/>
</dbReference>
<dbReference type="AlphaFoldDB" id="A0A699HE67"/>
<sequence length="928" mass="105511">MKIIFGVLVVIKSIRKINNTYYYKGRTIVGTVAVVTDDDRNSEAAKLWHMRLGHSREKPLNLLIKQGLLKGLSSYYDSLYVFGFAAYYHVKESKLDPRAKKALFMRITSGIKGHRLWCPKTKNTIFSRDVTFNESAMLKKVNVEQLHGTPKKVEFKRIIVSADRETDDNSPMQAKRDTKRPARLNDTMACASLITADDVPTTYSEVVRDSENEKWRIAMSGKMQSLQKNQTWKLTDLLEGKKAIGCKWVILLALVAQLDLELVQMDVKTAFLHGDLEEEIYMQSPKQWYKRFNKFMMELKYTRSKYDHCVYLKKLQDGSFIYLLLYVDDMLIASQSLDEIEKLKTRLKSKFEMKDLGFLKRFRFDKQTKRVSTLLASHFKISASMSPKNDAERAYMKKVPYVNVVGSLMYAMICTWPNISHVVGMGSRYMHNPGKGHWQAVKWILRSTTGYVFTLVKAPVSWKSTLQSTTALSTTEAEYMVMTEAVKEAIWLQGLLGELVTSQKFVTMHYDSQNAIHLAKNQVYHAKTKYIDVRYHFIREILKEGTKLTSRNSIGRMTSGYGRNLGKSQSEHIDEFHKLTGDLAAIITVILDEDRALLLLTSLPSSYDNIVDTLLYGWDTLKLKDVLATLSSRELQKMTELTGDGGNAVYGGQAVIIKRLKGRKQLREYQTGWKIKTGNVLDSYNQGSTQKCIKSGVAKNLGAIRIQQQNELVDEINVTLFAKVVLYMNMGFNESGEYKKTFIGFGVGTCLVQVLQGVEFEVEPKEDHTFEVEPHGNVDHVVSSQEATKGLLDKAKGNILGMEIVRDQSGNTLRVSQSRFYNEKLVQTLLEGHSIPSLEASTDVGMLDVFDRGLQTDVHVFVDFDYTMGRSITVMGRSITRYGLMILGCAKSLKANLQHMEALSTTEAGYRTFTEAWKKKIWLKGLLT</sequence>
<dbReference type="CDD" id="cd09272">
    <property type="entry name" value="RNase_HI_RT_Ty1"/>
    <property type="match status" value="1"/>
</dbReference>
<dbReference type="Pfam" id="PF13976">
    <property type="entry name" value="gag_pre-integrs"/>
    <property type="match status" value="1"/>
</dbReference>
<accession>A0A699HE67</accession>
<dbReference type="Pfam" id="PF14223">
    <property type="entry name" value="Retrotran_gag_2"/>
    <property type="match status" value="1"/>
</dbReference>
<dbReference type="PANTHER" id="PTHR11439">
    <property type="entry name" value="GAG-POL-RELATED RETROTRANSPOSON"/>
    <property type="match status" value="1"/>
</dbReference>
<dbReference type="PANTHER" id="PTHR11439:SF483">
    <property type="entry name" value="PEPTIDE SYNTHASE GLIP-LIKE, PUTATIVE (AFU_ORTHOLOGUE AFUA_3G12920)-RELATED"/>
    <property type="match status" value="1"/>
</dbReference>
<dbReference type="SUPFAM" id="SSF56672">
    <property type="entry name" value="DNA/RNA polymerases"/>
    <property type="match status" value="1"/>
</dbReference>
<reference evidence="4" key="1">
    <citation type="journal article" date="2019" name="Sci. Rep.">
        <title>Draft genome of Tanacetum cinerariifolium, the natural source of mosquito coil.</title>
        <authorList>
            <person name="Yamashiro T."/>
            <person name="Shiraishi A."/>
            <person name="Satake H."/>
            <person name="Nakayama K."/>
        </authorList>
    </citation>
    <scope>NUCLEOTIDE SEQUENCE</scope>
</reference>
<evidence type="ECO:0000313" key="4">
    <source>
        <dbReference type="EMBL" id="GEY06995.1"/>
    </source>
</evidence>
<dbReference type="Pfam" id="PF25597">
    <property type="entry name" value="SH3_retrovirus"/>
    <property type="match status" value="1"/>
</dbReference>
<gene>
    <name evidence="4" type="ORF">Tci_378969</name>
</gene>
<protein>
    <submittedName>
        <fullName evidence="4">Retrotransposon protein, putative, Ty1-copia subclass</fullName>
    </submittedName>
</protein>
<feature type="domain" description="GAG-pre-integrase" evidence="2">
    <location>
        <begin position="21"/>
        <end position="74"/>
    </location>
</feature>
<proteinExistence type="predicted"/>
<dbReference type="InterPro" id="IPR025724">
    <property type="entry name" value="GAG-pre-integrase_dom"/>
</dbReference>
<evidence type="ECO:0000259" key="1">
    <source>
        <dbReference type="Pfam" id="PF07727"/>
    </source>
</evidence>
<dbReference type="EMBL" id="BKCJ010149621">
    <property type="protein sequence ID" value="GEY06995.1"/>
    <property type="molecule type" value="Genomic_DNA"/>
</dbReference>